<dbReference type="EMBL" id="LT991977">
    <property type="protein sequence ID" value="SPK75125.1"/>
    <property type="molecule type" value="Genomic_DNA"/>
</dbReference>
<reference evidence="1 2" key="1">
    <citation type="submission" date="2018-01" db="EMBL/GenBank/DDBJ databases">
        <authorList>
            <person name="Gaut B.S."/>
            <person name="Morton B.R."/>
            <person name="Clegg M.T."/>
            <person name="Duvall M.R."/>
        </authorList>
    </citation>
    <scope>NUCLEOTIDE SEQUENCE [LARGE SCALE GENOMIC DNA]</scope>
    <source>
        <strain evidence="1">Cupriavidus taiwanensis LMG 19425</strain>
        <plasmid evidence="2">Plasmid ii</plasmid>
    </source>
</reference>
<protein>
    <recommendedName>
        <fullName evidence="3">DUF4123 domain-containing protein</fullName>
    </recommendedName>
</protein>
<dbReference type="AlphaFoldDB" id="A0A375IPE2"/>
<evidence type="ECO:0000313" key="2">
    <source>
        <dbReference type="Proteomes" id="UP000255505"/>
    </source>
</evidence>
<name>A0A375IPE2_9BURK</name>
<evidence type="ECO:0008006" key="3">
    <source>
        <dbReference type="Google" id="ProtNLM"/>
    </source>
</evidence>
<evidence type="ECO:0000313" key="1">
    <source>
        <dbReference type="EMBL" id="SPK75125.1"/>
    </source>
</evidence>
<accession>A0A375IPE2</accession>
<dbReference type="RefSeq" id="WP_147299670.1">
    <property type="nucleotide sequence ID" value="NZ_JAYMSA010000012.1"/>
</dbReference>
<proteinExistence type="predicted"/>
<organism evidence="1 2">
    <name type="scientific">Cupriavidus taiwanensis</name>
    <dbReference type="NCBI Taxonomy" id="164546"/>
    <lineage>
        <taxon>Bacteria</taxon>
        <taxon>Pseudomonadati</taxon>
        <taxon>Pseudomonadota</taxon>
        <taxon>Betaproteobacteria</taxon>
        <taxon>Burkholderiales</taxon>
        <taxon>Burkholderiaceae</taxon>
        <taxon>Cupriavidus</taxon>
    </lineage>
</organism>
<geneLocation type="plasmid" evidence="1">
    <name>II</name>
</geneLocation>
<sequence>MTTDAVGNASNDVSNQLRRAFFQAREFNAKIYIHVVLDPNHPVAPFDSLHPDHLKERVPSVKSHRSMRTDFQHQPALCPIVVTLFSPGDRGYRDEELLQETADNAVSRCTSVNGSYVCGWIATTLSGEDFAKKIAMSTVITHPLSGRKVLPWFEPHRLALLVDRHPSFALSRLTNISSWWFVDMAKQLRVVSPPEGIRNDIVDPPRSLLPLSGRQISAVWDGQERIREGRLVGMAMRKAGLPLPAFPELAMDKAVGQAHECGLHGEQDVVFFAMNSLTLSKDWFQHPVVQAALETLAGSDDLTLADILAGQSDAVLDEIALYETTGSAPR</sequence>
<dbReference type="Proteomes" id="UP000255505">
    <property type="component" value="Plasmid II"/>
</dbReference>
<gene>
    <name evidence="1" type="ORF">CT19425_MP50161</name>
</gene>
<keyword evidence="1" id="KW-0614">Plasmid</keyword>